<name>A0A397T6B5_9GLOM</name>
<keyword evidence="3" id="KW-1185">Reference proteome</keyword>
<sequence>MFLFFLEFFSPEWEGKTVLQALQSGMERENEMFLTFLFFFLVSFLYFWFDTGIKNEMLINVSFFYCRFFELFSPEWKAKTILYAFSLILKSETVLFAFRLVYEIGNNFPSVRVLGIRKQNVNVSFFSSCKFLDFISDSALKTEMKI</sequence>
<dbReference type="EMBL" id="QKYT01000105">
    <property type="protein sequence ID" value="RIA93392.1"/>
    <property type="molecule type" value="Genomic_DNA"/>
</dbReference>
<evidence type="ECO:0000313" key="3">
    <source>
        <dbReference type="Proteomes" id="UP000265703"/>
    </source>
</evidence>
<gene>
    <name evidence="2" type="ORF">C1645_735588</name>
</gene>
<accession>A0A397T6B5</accession>
<feature type="transmembrane region" description="Helical" evidence="1">
    <location>
        <begin position="32"/>
        <end position="49"/>
    </location>
</feature>
<dbReference type="Proteomes" id="UP000265703">
    <property type="component" value="Unassembled WGS sequence"/>
</dbReference>
<keyword evidence="1" id="KW-0812">Transmembrane</keyword>
<keyword evidence="1" id="KW-0472">Membrane</keyword>
<organism evidence="2 3">
    <name type="scientific">Glomus cerebriforme</name>
    <dbReference type="NCBI Taxonomy" id="658196"/>
    <lineage>
        <taxon>Eukaryota</taxon>
        <taxon>Fungi</taxon>
        <taxon>Fungi incertae sedis</taxon>
        <taxon>Mucoromycota</taxon>
        <taxon>Glomeromycotina</taxon>
        <taxon>Glomeromycetes</taxon>
        <taxon>Glomerales</taxon>
        <taxon>Glomeraceae</taxon>
        <taxon>Glomus</taxon>
    </lineage>
</organism>
<protein>
    <submittedName>
        <fullName evidence="2">Uncharacterized protein</fullName>
    </submittedName>
</protein>
<comment type="caution">
    <text evidence="2">The sequence shown here is derived from an EMBL/GenBank/DDBJ whole genome shotgun (WGS) entry which is preliminary data.</text>
</comment>
<keyword evidence="1" id="KW-1133">Transmembrane helix</keyword>
<evidence type="ECO:0000256" key="1">
    <source>
        <dbReference type="SAM" id="Phobius"/>
    </source>
</evidence>
<evidence type="ECO:0000313" key="2">
    <source>
        <dbReference type="EMBL" id="RIA93392.1"/>
    </source>
</evidence>
<reference evidence="2 3" key="1">
    <citation type="submission" date="2018-06" db="EMBL/GenBank/DDBJ databases">
        <title>Comparative genomics reveals the genomic features of Rhizophagus irregularis, R. cerebriforme, R. diaphanum and Gigaspora rosea, and their symbiotic lifestyle signature.</title>
        <authorList>
            <person name="Morin E."/>
            <person name="San Clemente H."/>
            <person name="Chen E.C.H."/>
            <person name="De La Providencia I."/>
            <person name="Hainaut M."/>
            <person name="Kuo A."/>
            <person name="Kohler A."/>
            <person name="Murat C."/>
            <person name="Tang N."/>
            <person name="Roy S."/>
            <person name="Loubradou J."/>
            <person name="Henrissat B."/>
            <person name="Grigoriev I.V."/>
            <person name="Corradi N."/>
            <person name="Roux C."/>
            <person name="Martin F.M."/>
        </authorList>
    </citation>
    <scope>NUCLEOTIDE SEQUENCE [LARGE SCALE GENOMIC DNA]</scope>
    <source>
        <strain evidence="2 3">DAOM 227022</strain>
    </source>
</reference>
<proteinExistence type="predicted"/>
<dbReference type="AlphaFoldDB" id="A0A397T6B5"/>